<dbReference type="Proteomes" id="UP000277294">
    <property type="component" value="Unassembled WGS sequence"/>
</dbReference>
<dbReference type="PANTHER" id="PTHR43476">
    <property type="entry name" value="3-(3-HYDROXY-PHENYL)PROPIONATE/3-HYDROXYCINNAMIC ACID HYDROXYLASE"/>
    <property type="match status" value="1"/>
</dbReference>
<dbReference type="InterPro" id="IPR036188">
    <property type="entry name" value="FAD/NAD-bd_sf"/>
</dbReference>
<dbReference type="GO" id="GO:0008688">
    <property type="term" value="F:3-(3-hydroxyphenyl)propionate hydroxylase activity"/>
    <property type="evidence" value="ECO:0007669"/>
    <property type="project" value="TreeGrafter"/>
</dbReference>
<dbReference type="GO" id="GO:0019622">
    <property type="term" value="P:3-(3-hydroxy)phenylpropionate catabolic process"/>
    <property type="evidence" value="ECO:0007669"/>
    <property type="project" value="TreeGrafter"/>
</dbReference>
<dbReference type="PRINTS" id="PR00420">
    <property type="entry name" value="RNGMNOXGNASE"/>
</dbReference>
<evidence type="ECO:0000259" key="2">
    <source>
        <dbReference type="Pfam" id="PF01494"/>
    </source>
</evidence>
<evidence type="ECO:0000313" key="4">
    <source>
        <dbReference type="Proteomes" id="UP000277294"/>
    </source>
</evidence>
<dbReference type="InterPro" id="IPR002938">
    <property type="entry name" value="FAD-bd"/>
</dbReference>
<reference evidence="3 4" key="1">
    <citation type="submission" date="2018-10" db="EMBL/GenBank/DDBJ databases">
        <authorList>
            <person name="Criscuolo A."/>
        </authorList>
    </citation>
    <scope>NUCLEOTIDE SEQUENCE [LARGE SCALE GENOMIC DNA]</scope>
    <source>
        <strain evidence="3">DnA1</strain>
    </source>
</reference>
<accession>A0A3P4B9A4</accession>
<gene>
    <name evidence="3" type="primary">pnpA_6</name>
    <name evidence="3" type="ORF">PIGHUM_03813</name>
</gene>
<dbReference type="GO" id="GO:0018632">
    <property type="term" value="F:4-nitrophenol 4-monooxygenase activity"/>
    <property type="evidence" value="ECO:0007669"/>
    <property type="project" value="UniProtKB-EC"/>
</dbReference>
<feature type="domain" description="FAD-binding" evidence="2">
    <location>
        <begin position="8"/>
        <end position="344"/>
    </location>
</feature>
<dbReference type="Gene3D" id="3.30.70.2450">
    <property type="match status" value="1"/>
</dbReference>
<sequence>MTAHPPRILIAGAGPVGLVAANVLADAGIPVTVFEAEPALPQTLRASTFQPATLDLLARFDVSKLLINIGLVAPRMQYRDRKGWVAEFDFGAISGETAHPFRLQCEQFKLNAILVERLARFDHAEVRFGATVVGMEQQADGVTLAVQHADGSISAEHGAWLIGADGGRSIVRDLLGVVLDGFTWGERFLVASTPFDFGQVIPGLAEVSYFADPEEWFFLLRVPGLWRVMLPVGADEQEADILSDASIQRRLQRVYARPGDYLIEHRTIYSVHQRVAPRYRVGRAFLAGDAAHLNNPLGGMGMNGGIHDAFNIADKLARVCLGQADDALLDRYEAERRPVALDYVNTITIANKTNLETRDATRQKAWREEMTRTAADRQLAREYLMKVSMISSLRQAESQAARQA</sequence>
<dbReference type="Pfam" id="PF01494">
    <property type="entry name" value="FAD_binding_3"/>
    <property type="match status" value="1"/>
</dbReference>
<dbReference type="InterPro" id="IPR050631">
    <property type="entry name" value="PheA/TfdB_FAD_monoxygenase"/>
</dbReference>
<dbReference type="EMBL" id="UWPJ01000029">
    <property type="protein sequence ID" value="VCU71725.1"/>
    <property type="molecule type" value="Genomic_DNA"/>
</dbReference>
<dbReference type="EC" id="1.14.13.167" evidence="3"/>
<dbReference type="GO" id="GO:0071949">
    <property type="term" value="F:FAD binding"/>
    <property type="evidence" value="ECO:0007669"/>
    <property type="project" value="InterPro"/>
</dbReference>
<dbReference type="AlphaFoldDB" id="A0A3P4B9A4"/>
<protein>
    <submittedName>
        <fullName evidence="3">Para-nitrophenol 4-monooxygenase</fullName>
        <ecNumber evidence="3">1.14.13.167</ecNumber>
    </submittedName>
</protein>
<keyword evidence="4" id="KW-1185">Reference proteome</keyword>
<keyword evidence="3" id="KW-0503">Monooxygenase</keyword>
<dbReference type="SUPFAM" id="SSF51905">
    <property type="entry name" value="FAD/NAD(P)-binding domain"/>
    <property type="match status" value="1"/>
</dbReference>
<proteinExistence type="predicted"/>
<evidence type="ECO:0000313" key="3">
    <source>
        <dbReference type="EMBL" id="VCU71725.1"/>
    </source>
</evidence>
<dbReference type="RefSeq" id="WP_124081311.1">
    <property type="nucleotide sequence ID" value="NZ_UWPJ01000029.1"/>
</dbReference>
<dbReference type="PANTHER" id="PTHR43476:SF3">
    <property type="entry name" value="FAD-BINDING MONOOXYGENASE"/>
    <property type="match status" value="1"/>
</dbReference>
<dbReference type="OrthoDB" id="3443359at2"/>
<keyword evidence="1 3" id="KW-0560">Oxidoreductase</keyword>
<organism evidence="3 4">
    <name type="scientific">Pigmentiphaga humi</name>
    <dbReference type="NCBI Taxonomy" id="2478468"/>
    <lineage>
        <taxon>Bacteria</taxon>
        <taxon>Pseudomonadati</taxon>
        <taxon>Pseudomonadota</taxon>
        <taxon>Betaproteobacteria</taxon>
        <taxon>Burkholderiales</taxon>
        <taxon>Alcaligenaceae</taxon>
        <taxon>Pigmentiphaga</taxon>
    </lineage>
</organism>
<name>A0A3P4B9A4_9BURK</name>
<evidence type="ECO:0000256" key="1">
    <source>
        <dbReference type="ARBA" id="ARBA00023002"/>
    </source>
</evidence>
<dbReference type="Gene3D" id="3.50.50.60">
    <property type="entry name" value="FAD/NAD(P)-binding domain"/>
    <property type="match status" value="1"/>
</dbReference>